<accession>A0A6J6CZ84</accession>
<feature type="domain" description="EamA" evidence="7">
    <location>
        <begin position="9"/>
        <end position="138"/>
    </location>
</feature>
<organism evidence="8">
    <name type="scientific">freshwater metagenome</name>
    <dbReference type="NCBI Taxonomy" id="449393"/>
    <lineage>
        <taxon>unclassified sequences</taxon>
        <taxon>metagenomes</taxon>
        <taxon>ecological metagenomes</taxon>
    </lineage>
</organism>
<evidence type="ECO:0000256" key="6">
    <source>
        <dbReference type="SAM" id="Phobius"/>
    </source>
</evidence>
<dbReference type="InterPro" id="IPR000620">
    <property type="entry name" value="EamA_dom"/>
</dbReference>
<gene>
    <name evidence="8" type="ORF">UFOPK1506_00694</name>
</gene>
<sequence length="293" mass="31309">MTRKVQIFALIALTSVAAIWGASFVLMKDALAGQSVDDFLATRFIIATFVLILIQPKTLTQISPEMLKKGFALGLFLGSGYLFQTIGLNLTTAATTGFLTGLYVVFTPILGALFLKSHVTRNEWIGVVMATAGLGLLSFKGFAIGVGELSVLLSALFFALHILGLGRWSEKFATYPLTVVQLGTIAILTSMLAIIDKGYEPPNTDQEWKATIFTAILATSVAFLVQTWSQSKMDATVVAVVLTLEVVFAALFAVIAGQESLTVKATIGGALIFAAMLLMQVRQNSKVSSATNQ</sequence>
<dbReference type="EMBL" id="CAEZSV010000115">
    <property type="protein sequence ID" value="CAB4554978.1"/>
    <property type="molecule type" value="Genomic_DNA"/>
</dbReference>
<comment type="subcellular location">
    <subcellularLocation>
        <location evidence="1">Cell membrane</location>
        <topology evidence="1">Multi-pass membrane protein</topology>
    </subcellularLocation>
</comment>
<evidence type="ECO:0000256" key="1">
    <source>
        <dbReference type="ARBA" id="ARBA00004651"/>
    </source>
</evidence>
<keyword evidence="2" id="KW-1003">Cell membrane</keyword>
<dbReference type="GO" id="GO:0005886">
    <property type="term" value="C:plasma membrane"/>
    <property type="evidence" value="ECO:0007669"/>
    <property type="project" value="UniProtKB-SubCell"/>
</dbReference>
<feature type="transmembrane region" description="Helical" evidence="6">
    <location>
        <begin position="175"/>
        <end position="195"/>
    </location>
</feature>
<dbReference type="AlphaFoldDB" id="A0A6J6CZ84"/>
<evidence type="ECO:0000256" key="3">
    <source>
        <dbReference type="ARBA" id="ARBA00022692"/>
    </source>
</evidence>
<protein>
    <submittedName>
        <fullName evidence="8">Unannotated protein</fullName>
    </submittedName>
</protein>
<feature type="transmembrane region" description="Helical" evidence="6">
    <location>
        <begin position="124"/>
        <end position="143"/>
    </location>
</feature>
<reference evidence="8" key="1">
    <citation type="submission" date="2020-05" db="EMBL/GenBank/DDBJ databases">
        <authorList>
            <person name="Chiriac C."/>
            <person name="Salcher M."/>
            <person name="Ghai R."/>
            <person name="Kavagutti S V."/>
        </authorList>
    </citation>
    <scope>NUCLEOTIDE SEQUENCE</scope>
</reference>
<evidence type="ECO:0000256" key="2">
    <source>
        <dbReference type="ARBA" id="ARBA00022475"/>
    </source>
</evidence>
<keyword evidence="5 6" id="KW-0472">Membrane</keyword>
<evidence type="ECO:0000256" key="5">
    <source>
        <dbReference type="ARBA" id="ARBA00023136"/>
    </source>
</evidence>
<feature type="transmembrane region" description="Helical" evidence="6">
    <location>
        <begin position="237"/>
        <end position="255"/>
    </location>
</feature>
<dbReference type="InterPro" id="IPR051258">
    <property type="entry name" value="Diverse_Substrate_Transporter"/>
</dbReference>
<dbReference type="PANTHER" id="PTHR42920:SF5">
    <property type="entry name" value="EAMA DOMAIN-CONTAINING PROTEIN"/>
    <property type="match status" value="1"/>
</dbReference>
<proteinExistence type="predicted"/>
<keyword evidence="3 6" id="KW-0812">Transmembrane</keyword>
<feature type="transmembrane region" description="Helical" evidence="6">
    <location>
        <begin position="261"/>
        <end position="279"/>
    </location>
</feature>
<feature type="transmembrane region" description="Helical" evidence="6">
    <location>
        <begin position="71"/>
        <end position="90"/>
    </location>
</feature>
<evidence type="ECO:0000259" key="7">
    <source>
        <dbReference type="Pfam" id="PF00892"/>
    </source>
</evidence>
<feature type="transmembrane region" description="Helical" evidence="6">
    <location>
        <begin position="7"/>
        <end position="27"/>
    </location>
</feature>
<dbReference type="PANTHER" id="PTHR42920">
    <property type="entry name" value="OS03G0707200 PROTEIN-RELATED"/>
    <property type="match status" value="1"/>
</dbReference>
<feature type="transmembrane region" description="Helical" evidence="6">
    <location>
        <begin position="207"/>
        <end position="225"/>
    </location>
</feature>
<evidence type="ECO:0000256" key="4">
    <source>
        <dbReference type="ARBA" id="ARBA00022989"/>
    </source>
</evidence>
<dbReference type="InterPro" id="IPR037185">
    <property type="entry name" value="EmrE-like"/>
</dbReference>
<dbReference type="Pfam" id="PF00892">
    <property type="entry name" value="EamA"/>
    <property type="match status" value="2"/>
</dbReference>
<feature type="transmembrane region" description="Helical" evidence="6">
    <location>
        <begin position="96"/>
        <end position="115"/>
    </location>
</feature>
<feature type="transmembrane region" description="Helical" evidence="6">
    <location>
        <begin position="39"/>
        <end position="59"/>
    </location>
</feature>
<dbReference type="SUPFAM" id="SSF103481">
    <property type="entry name" value="Multidrug resistance efflux transporter EmrE"/>
    <property type="match status" value="2"/>
</dbReference>
<feature type="domain" description="EamA" evidence="7">
    <location>
        <begin position="147"/>
        <end position="279"/>
    </location>
</feature>
<evidence type="ECO:0000313" key="8">
    <source>
        <dbReference type="EMBL" id="CAB4554978.1"/>
    </source>
</evidence>
<feature type="transmembrane region" description="Helical" evidence="6">
    <location>
        <begin position="149"/>
        <end position="168"/>
    </location>
</feature>
<keyword evidence="4 6" id="KW-1133">Transmembrane helix</keyword>
<name>A0A6J6CZ84_9ZZZZ</name>